<evidence type="ECO:0000313" key="1">
    <source>
        <dbReference type="EMBL" id="MDD0993437.1"/>
    </source>
</evidence>
<gene>
    <name evidence="1" type="ORF">M5G11_23200</name>
</gene>
<evidence type="ECO:0000313" key="2">
    <source>
        <dbReference type="Proteomes" id="UP001148203"/>
    </source>
</evidence>
<protein>
    <recommendedName>
        <fullName evidence="3">HDOD domain-containing protein</fullName>
    </recommendedName>
</protein>
<reference evidence="1 2" key="1">
    <citation type="submission" date="2022-05" db="EMBL/GenBank/DDBJ databases">
        <title>Novel Pseudomonas spp. Isolated from a Rainbow Trout Aquaculture Facility.</title>
        <authorList>
            <person name="Testerman T."/>
            <person name="Graf J."/>
        </authorList>
    </citation>
    <scope>NUCLEOTIDE SEQUENCE [LARGE SCALE GENOMIC DNA]</scope>
    <source>
        <strain evidence="1 2">ID681</strain>
    </source>
</reference>
<evidence type="ECO:0008006" key="3">
    <source>
        <dbReference type="Google" id="ProtNLM"/>
    </source>
</evidence>
<organism evidence="1 2">
    <name type="scientific">Pseudomonas fontis</name>
    <dbReference type="NCBI Taxonomy" id="2942633"/>
    <lineage>
        <taxon>Bacteria</taxon>
        <taxon>Pseudomonadati</taxon>
        <taxon>Pseudomonadota</taxon>
        <taxon>Gammaproteobacteria</taxon>
        <taxon>Pseudomonadales</taxon>
        <taxon>Pseudomonadaceae</taxon>
        <taxon>Pseudomonas</taxon>
    </lineage>
</organism>
<dbReference type="Proteomes" id="UP001148203">
    <property type="component" value="Unassembled WGS sequence"/>
</dbReference>
<name>A0ABT5NZ86_9PSED</name>
<dbReference type="RefSeq" id="WP_273914009.1">
    <property type="nucleotide sequence ID" value="NZ_JAMDGX010000126.1"/>
</dbReference>
<comment type="caution">
    <text evidence="1">The sequence shown here is derived from an EMBL/GenBank/DDBJ whole genome shotgun (WGS) entry which is preliminary data.</text>
</comment>
<accession>A0ABT5NZ86</accession>
<keyword evidence="2" id="KW-1185">Reference proteome</keyword>
<dbReference type="EMBL" id="JAMDGY010000092">
    <property type="protein sequence ID" value="MDD0993437.1"/>
    <property type="molecule type" value="Genomic_DNA"/>
</dbReference>
<proteinExistence type="predicted"/>
<sequence length="305" mass="34143">MKSTLKARLENRLRKVKDWSSDDFPQQTENLNEYLANQGEVGLACNDLFTLGMTEVKRSLALSQMAQRTPATQHLSSGFARLIVAEAISIAILKNSKRFSVGNLDDATHLMLGAIATGRPSLVKPFYDTVLTAMQEGYGIRDGRDLPIGTTLRYAAFGLTIISRWLERPLDLDKHALPRDPAWGQLVAYWNEPALDNLLPVLINACDTHVERSALNSREVNTTEFEFNSVFKAVYPTEILAILRLRDLIGLPNPTWIDHPLMQSPYAALTCRPGMLTERDELLQRFLMTAYQRDFQAVPPGLTAG</sequence>